<sequence length="249" mass="27894">MLGYGHGLRRDLPQPTLALTSLEASCSDSDKIRDNGVRIQSSGLTAKTCALGPTASSDDTTSTSSQEGDKSKEGHLKDLVKTEPEKTSSLLTSSKTTQGTKGTPIELVCNYIRINSDPNKGIYVFEVRFVPNIDSKRLRRQYLNEHSVKFGGTKTFDGVILYLPILLNDELTTIMKTLNYVRFDRRQFDPASSIVLLQHQLEYRHRQKSLWSVKIPFHQKVMICGIDLYHEAARKENSVAAFVASLNEK</sequence>
<accession>A0A1A9VUH5</accession>
<evidence type="ECO:0008006" key="4">
    <source>
        <dbReference type="Google" id="ProtNLM"/>
    </source>
</evidence>
<dbReference type="Proteomes" id="UP000078200">
    <property type="component" value="Unassembled WGS sequence"/>
</dbReference>
<dbReference type="SUPFAM" id="SSF101690">
    <property type="entry name" value="PAZ domain"/>
    <property type="match status" value="1"/>
</dbReference>
<name>A0A1A9VUH5_GLOAU</name>
<dbReference type="VEuPathDB" id="VectorBase:GAUT048038"/>
<dbReference type="AlphaFoldDB" id="A0A1A9VUH5"/>
<evidence type="ECO:0000313" key="3">
    <source>
        <dbReference type="Proteomes" id="UP000078200"/>
    </source>
</evidence>
<dbReference type="EnsemblMetazoa" id="GAUT048038-RA">
    <property type="protein sequence ID" value="GAUT048038-PA"/>
    <property type="gene ID" value="GAUT048038"/>
</dbReference>
<feature type="compositionally biased region" description="Low complexity" evidence="1">
    <location>
        <begin position="56"/>
        <end position="65"/>
    </location>
</feature>
<dbReference type="InterPro" id="IPR012337">
    <property type="entry name" value="RNaseH-like_sf"/>
</dbReference>
<dbReference type="InterPro" id="IPR036085">
    <property type="entry name" value="PAZ_dom_sf"/>
</dbReference>
<dbReference type="Pfam" id="PF23278">
    <property type="entry name" value="Piwi_N"/>
    <property type="match status" value="1"/>
</dbReference>
<dbReference type="SUPFAM" id="SSF53098">
    <property type="entry name" value="Ribonuclease H-like"/>
    <property type="match status" value="1"/>
</dbReference>
<reference evidence="2" key="1">
    <citation type="submission" date="2020-05" db="UniProtKB">
        <authorList>
            <consortium name="EnsemblMetazoa"/>
        </authorList>
    </citation>
    <scope>IDENTIFICATION</scope>
    <source>
        <strain evidence="2">TTRI</strain>
    </source>
</reference>
<proteinExistence type="predicted"/>
<organism evidence="2 3">
    <name type="scientific">Glossina austeni</name>
    <name type="common">Savannah tsetse fly</name>
    <dbReference type="NCBI Taxonomy" id="7395"/>
    <lineage>
        <taxon>Eukaryota</taxon>
        <taxon>Metazoa</taxon>
        <taxon>Ecdysozoa</taxon>
        <taxon>Arthropoda</taxon>
        <taxon>Hexapoda</taxon>
        <taxon>Insecta</taxon>
        <taxon>Pterygota</taxon>
        <taxon>Neoptera</taxon>
        <taxon>Endopterygota</taxon>
        <taxon>Diptera</taxon>
        <taxon>Brachycera</taxon>
        <taxon>Muscomorpha</taxon>
        <taxon>Hippoboscoidea</taxon>
        <taxon>Glossinidae</taxon>
        <taxon>Glossina</taxon>
    </lineage>
</organism>
<feature type="compositionally biased region" description="Basic and acidic residues" evidence="1">
    <location>
        <begin position="67"/>
        <end position="86"/>
    </location>
</feature>
<protein>
    <recommendedName>
        <fullName evidence="4">Piwi domain-containing protein</fullName>
    </recommendedName>
</protein>
<dbReference type="STRING" id="7395.A0A1A9VUH5"/>
<feature type="region of interest" description="Disordered" evidence="1">
    <location>
        <begin position="50"/>
        <end position="100"/>
    </location>
</feature>
<feature type="compositionally biased region" description="Low complexity" evidence="1">
    <location>
        <begin position="87"/>
        <end position="100"/>
    </location>
</feature>
<evidence type="ECO:0000313" key="2">
    <source>
        <dbReference type="EnsemblMetazoa" id="GAUT048038-PA"/>
    </source>
</evidence>
<evidence type="ECO:0000256" key="1">
    <source>
        <dbReference type="SAM" id="MobiDB-lite"/>
    </source>
</evidence>
<keyword evidence="3" id="KW-1185">Reference proteome</keyword>